<dbReference type="Proteomes" id="UP000070257">
    <property type="component" value="Unassembled WGS sequence"/>
</dbReference>
<reference evidence="2 3" key="1">
    <citation type="journal article" date="2016" name="Sci. Rep.">
        <title>Metabolic traits of an uncultured archaeal lineage -MSBL1- from brine pools of the Red Sea.</title>
        <authorList>
            <person name="Mwirichia R."/>
            <person name="Alam I."/>
            <person name="Rashid M."/>
            <person name="Vinu M."/>
            <person name="Ba-Alawi W."/>
            <person name="Anthony Kamau A."/>
            <person name="Kamanda Ngugi D."/>
            <person name="Goker M."/>
            <person name="Klenk H.P."/>
            <person name="Bajic V."/>
            <person name="Stingl U."/>
        </authorList>
    </citation>
    <scope>NUCLEOTIDE SEQUENCE [LARGE SCALE GENOMIC DNA]</scope>
    <source>
        <strain evidence="2">SCGC-AAA259J03</strain>
    </source>
</reference>
<accession>A0A656YVJ9</accession>
<evidence type="ECO:0000313" key="3">
    <source>
        <dbReference type="Proteomes" id="UP000070257"/>
    </source>
</evidence>
<proteinExistence type="predicted"/>
<comment type="caution">
    <text evidence="2">The sequence shown here is derived from an EMBL/GenBank/DDBJ whole genome shotgun (WGS) entry which is preliminary data.</text>
</comment>
<gene>
    <name evidence="2" type="ORF">AKJ39_03480</name>
</gene>
<evidence type="ECO:0000256" key="1">
    <source>
        <dbReference type="SAM" id="MobiDB-lite"/>
    </source>
</evidence>
<organism evidence="2 3">
    <name type="scientific">candidate division MSBL1 archaeon SCGC-AAA259J03</name>
    <dbReference type="NCBI Taxonomy" id="1698269"/>
    <lineage>
        <taxon>Archaea</taxon>
        <taxon>Methanobacteriati</taxon>
        <taxon>Methanobacteriota</taxon>
        <taxon>candidate division MSBL1</taxon>
    </lineage>
</organism>
<dbReference type="AlphaFoldDB" id="A0A656YVJ9"/>
<dbReference type="EMBL" id="LHXT01000058">
    <property type="protein sequence ID" value="KXA97292.1"/>
    <property type="molecule type" value="Genomic_DNA"/>
</dbReference>
<keyword evidence="3" id="KW-1185">Reference proteome</keyword>
<evidence type="ECO:0000313" key="2">
    <source>
        <dbReference type="EMBL" id="KXA97292.1"/>
    </source>
</evidence>
<feature type="region of interest" description="Disordered" evidence="1">
    <location>
        <begin position="83"/>
        <end position="135"/>
    </location>
</feature>
<sequence length="135" mass="15716">MNVYCMNCGEKLLEKRDSCPECGSGDLFDMNEFRTFAEKKMAEDGVKERLTTLAKAETGKVANREASGMVDEEIERLFGKLEEKLSGGGRKEREKVKAQETEKEGEERKKEERGRERKREDEKTRQLNLEKFEER</sequence>
<protein>
    <submittedName>
        <fullName evidence="2">Uncharacterized protein</fullName>
    </submittedName>
</protein>
<name>A0A656YVJ9_9EURY</name>